<keyword evidence="2" id="KW-1185">Reference proteome</keyword>
<evidence type="ECO:0000313" key="2">
    <source>
        <dbReference type="Proteomes" id="UP000634136"/>
    </source>
</evidence>
<evidence type="ECO:0000313" key="1">
    <source>
        <dbReference type="EMBL" id="KAF7816856.1"/>
    </source>
</evidence>
<reference evidence="1" key="1">
    <citation type="submission" date="2020-09" db="EMBL/GenBank/DDBJ databases">
        <title>Genome-Enabled Discovery of Anthraquinone Biosynthesis in Senna tora.</title>
        <authorList>
            <person name="Kang S.-H."/>
            <person name="Pandey R.P."/>
            <person name="Lee C.-M."/>
            <person name="Sim J.-S."/>
            <person name="Jeong J.-T."/>
            <person name="Choi B.-S."/>
            <person name="Jung M."/>
            <person name="Ginzburg D."/>
            <person name="Zhao K."/>
            <person name="Won S.Y."/>
            <person name="Oh T.-J."/>
            <person name="Yu Y."/>
            <person name="Kim N.-H."/>
            <person name="Lee O.R."/>
            <person name="Lee T.-H."/>
            <person name="Bashyal P."/>
            <person name="Kim T.-S."/>
            <person name="Lee W.-H."/>
            <person name="Kawkins C."/>
            <person name="Kim C.-K."/>
            <person name="Kim J.S."/>
            <person name="Ahn B.O."/>
            <person name="Rhee S.Y."/>
            <person name="Sohng J.K."/>
        </authorList>
    </citation>
    <scope>NUCLEOTIDE SEQUENCE</scope>
    <source>
        <tissue evidence="1">Leaf</tissue>
    </source>
</reference>
<dbReference type="EMBL" id="JAAIUW010000009">
    <property type="protein sequence ID" value="KAF7816856.1"/>
    <property type="molecule type" value="Genomic_DNA"/>
</dbReference>
<comment type="caution">
    <text evidence="1">The sequence shown here is derived from an EMBL/GenBank/DDBJ whole genome shotgun (WGS) entry which is preliminary data.</text>
</comment>
<organism evidence="1 2">
    <name type="scientific">Senna tora</name>
    <dbReference type="NCBI Taxonomy" id="362788"/>
    <lineage>
        <taxon>Eukaryota</taxon>
        <taxon>Viridiplantae</taxon>
        <taxon>Streptophyta</taxon>
        <taxon>Embryophyta</taxon>
        <taxon>Tracheophyta</taxon>
        <taxon>Spermatophyta</taxon>
        <taxon>Magnoliopsida</taxon>
        <taxon>eudicotyledons</taxon>
        <taxon>Gunneridae</taxon>
        <taxon>Pentapetalae</taxon>
        <taxon>rosids</taxon>
        <taxon>fabids</taxon>
        <taxon>Fabales</taxon>
        <taxon>Fabaceae</taxon>
        <taxon>Caesalpinioideae</taxon>
        <taxon>Cassia clade</taxon>
        <taxon>Senna</taxon>
    </lineage>
</organism>
<protein>
    <submittedName>
        <fullName evidence="1">Uncharacterized protein</fullName>
    </submittedName>
</protein>
<dbReference type="AlphaFoldDB" id="A0A834T9Q5"/>
<proteinExistence type="predicted"/>
<gene>
    <name evidence="1" type="ORF">G2W53_030825</name>
</gene>
<dbReference type="Proteomes" id="UP000634136">
    <property type="component" value="Unassembled WGS sequence"/>
</dbReference>
<name>A0A834T9Q5_9FABA</name>
<accession>A0A834T9Q5</accession>
<sequence>MVGAYCLICTSRKEDKTTFTTYIYIYTCQAKTGTPYSSEDEGCISNMVATLTTKKLSSSSKQTPRVLREMGHALNFINLGKSAFIYIEEGYDTSLYGFPVFRTNGRSVPVRGGQV</sequence>